<dbReference type="STRING" id="196109.A0A136IRY1"/>
<evidence type="ECO:0000313" key="3">
    <source>
        <dbReference type="Proteomes" id="UP000070501"/>
    </source>
</evidence>
<dbReference type="OrthoDB" id="341300at2759"/>
<dbReference type="Proteomes" id="UP000070501">
    <property type="component" value="Unassembled WGS sequence"/>
</dbReference>
<name>A0A136IRY1_9PEZI</name>
<keyword evidence="3" id="KW-1185">Reference proteome</keyword>
<dbReference type="InParanoid" id="A0A136IRY1"/>
<dbReference type="EMBL" id="KQ964261">
    <property type="protein sequence ID" value="KXJ87618.1"/>
    <property type="molecule type" value="Genomic_DNA"/>
</dbReference>
<dbReference type="AlphaFoldDB" id="A0A136IRY1"/>
<accession>A0A136IRY1</accession>
<dbReference type="PANTHER" id="PTHR11158">
    <property type="entry name" value="MSF1/PX19 RELATED"/>
    <property type="match status" value="1"/>
</dbReference>
<protein>
    <submittedName>
        <fullName evidence="2">PRELI-like family-domain-containing protein</fullName>
    </submittedName>
</protein>
<feature type="domain" description="PRELI/MSF1" evidence="1">
    <location>
        <begin position="115"/>
        <end position="320"/>
    </location>
</feature>
<evidence type="ECO:0000313" key="2">
    <source>
        <dbReference type="EMBL" id="KXJ87618.1"/>
    </source>
</evidence>
<evidence type="ECO:0000259" key="1">
    <source>
        <dbReference type="PROSITE" id="PS50904"/>
    </source>
</evidence>
<reference evidence="3" key="1">
    <citation type="submission" date="2016-02" db="EMBL/GenBank/DDBJ databases">
        <title>Draft genome sequence of Microdochium bolleyi, a fungal endophyte of beachgrass.</title>
        <authorList>
            <consortium name="DOE Joint Genome Institute"/>
            <person name="David A.S."/>
            <person name="May G."/>
            <person name="Haridas S."/>
            <person name="Lim J."/>
            <person name="Wang M."/>
            <person name="Labutti K."/>
            <person name="Lipzen A."/>
            <person name="Barry K."/>
            <person name="Grigoriev I.V."/>
        </authorList>
    </citation>
    <scope>NUCLEOTIDE SEQUENCE [LARGE SCALE GENOMIC DNA]</scope>
    <source>
        <strain evidence="3">J235TASD1</strain>
    </source>
</reference>
<dbReference type="Pfam" id="PF04707">
    <property type="entry name" value="PRELI"/>
    <property type="match status" value="1"/>
</dbReference>
<sequence length="373" mass="41013">MQLVRAACWVPWRGRKSPIGPPRTLLPNGRCAANGRMDGHQSMREDSPFLTTQLRPLRRRAARCDPVRLPLASPPTGACTFTLLPPPVHTPQHARELLHDRTTLRHADSWGQLNMVLTHTTNHTYSHPFPTVTLAFFLRYYSPQLNPFSSHVLSTDTISSHVDPDTGRLYTTRLHVKRSRMPAAVMKLLPTSVTGGAGPKSAFVLETSVVDMKEGWMQSESRNMNYTGILSVIEQQRYSVAPPEQLGGAIPDPYEAASSANEFGKSTSLARPLSPNTYVTTTFSYASTLGNRKLAAAAQESAAGAKGLGGWIQGWGASRIQSSIESIASNKTDDQMNKSRDGMRMVLERLRNNGVVAVLKELRRREGEASALQ</sequence>
<dbReference type="PROSITE" id="PS50904">
    <property type="entry name" value="PRELI_MSF1"/>
    <property type="match status" value="1"/>
</dbReference>
<dbReference type="InterPro" id="IPR006797">
    <property type="entry name" value="PRELI/MSF1_dom"/>
</dbReference>
<organism evidence="2 3">
    <name type="scientific">Microdochium bolleyi</name>
    <dbReference type="NCBI Taxonomy" id="196109"/>
    <lineage>
        <taxon>Eukaryota</taxon>
        <taxon>Fungi</taxon>
        <taxon>Dikarya</taxon>
        <taxon>Ascomycota</taxon>
        <taxon>Pezizomycotina</taxon>
        <taxon>Sordariomycetes</taxon>
        <taxon>Xylariomycetidae</taxon>
        <taxon>Xylariales</taxon>
        <taxon>Microdochiaceae</taxon>
        <taxon>Microdochium</taxon>
    </lineage>
</organism>
<gene>
    <name evidence="2" type="ORF">Micbo1qcDRAFT_178709</name>
</gene>
<dbReference type="GO" id="GO:0005758">
    <property type="term" value="C:mitochondrial intermembrane space"/>
    <property type="evidence" value="ECO:0007669"/>
    <property type="project" value="InterPro"/>
</dbReference>
<dbReference type="InterPro" id="IPR037365">
    <property type="entry name" value="Slowmo/Ups"/>
</dbReference>
<proteinExistence type="predicted"/>